<dbReference type="RefSeq" id="WP_071070407.1">
    <property type="nucleotide sequence ID" value="NZ_CP017754.1"/>
</dbReference>
<dbReference type="PANTHER" id="PTHR36919:SF3">
    <property type="entry name" value="BLL5882 PROTEIN"/>
    <property type="match status" value="1"/>
</dbReference>
<accession>A0ABN4TJS2</accession>
<feature type="signal peptide" evidence="1">
    <location>
        <begin position="1"/>
        <end position="30"/>
    </location>
</feature>
<name>A0ABN4TJS2_9BURK</name>
<keyword evidence="4" id="KW-1185">Reference proteome</keyword>
<dbReference type="PANTHER" id="PTHR36919">
    <property type="entry name" value="BLR1215 PROTEIN"/>
    <property type="match status" value="1"/>
</dbReference>
<feature type="chain" id="PRO_5047513682" description="DUF2147 domain-containing protein" evidence="1">
    <location>
        <begin position="31"/>
        <end position="156"/>
    </location>
</feature>
<keyword evidence="1" id="KW-0732">Signal</keyword>
<evidence type="ECO:0000313" key="3">
    <source>
        <dbReference type="EMBL" id="AOZ07567.1"/>
    </source>
</evidence>
<reference evidence="3 4" key="1">
    <citation type="submission" date="2016-10" db="EMBL/GenBank/DDBJ databases">
        <title>Complete genome sequences of three Cupriavidus strains isolated from various Malaysian environments.</title>
        <authorList>
            <person name="Abdullah A.A.-A."/>
            <person name="Shafie N.A.H."/>
            <person name="Lau N.S."/>
        </authorList>
    </citation>
    <scope>NUCLEOTIDE SEQUENCE [LARGE SCALE GENOMIC DNA]</scope>
    <source>
        <strain evidence="3 4">USMAA1020</strain>
    </source>
</reference>
<evidence type="ECO:0000259" key="2">
    <source>
        <dbReference type="Pfam" id="PF09917"/>
    </source>
</evidence>
<dbReference type="Proteomes" id="UP000177515">
    <property type="component" value="Chromosome 1"/>
</dbReference>
<dbReference type="EMBL" id="CP017754">
    <property type="protein sequence ID" value="AOZ07567.1"/>
    <property type="molecule type" value="Genomic_DNA"/>
</dbReference>
<gene>
    <name evidence="3" type="ORF">BKK80_18305</name>
</gene>
<evidence type="ECO:0000256" key="1">
    <source>
        <dbReference type="SAM" id="SignalP"/>
    </source>
</evidence>
<sequence>MRHHPSHGITRGIRAAMFVAALLGSAAAFAQSNPAGIWKTIDDSTGKPRGLVEISEKEGVYSGKVIKSFVEDEVKSKVCDKCTDARKDQPIIGMTILTGLRKSGDNEWSGGEILDPENGKVYKSKMSLADNGNKLNVRGFIGISLLGRTQTWVRER</sequence>
<proteinExistence type="predicted"/>
<feature type="domain" description="DUF2147" evidence="2">
    <location>
        <begin position="36"/>
        <end position="154"/>
    </location>
</feature>
<organism evidence="3 4">
    <name type="scientific">Cupriavidus malaysiensis</name>
    <dbReference type="NCBI Taxonomy" id="367825"/>
    <lineage>
        <taxon>Bacteria</taxon>
        <taxon>Pseudomonadati</taxon>
        <taxon>Pseudomonadota</taxon>
        <taxon>Betaproteobacteria</taxon>
        <taxon>Burkholderiales</taxon>
        <taxon>Burkholderiaceae</taxon>
        <taxon>Cupriavidus</taxon>
    </lineage>
</organism>
<protein>
    <recommendedName>
        <fullName evidence="2">DUF2147 domain-containing protein</fullName>
    </recommendedName>
</protein>
<dbReference type="Gene3D" id="2.40.128.520">
    <property type="match status" value="1"/>
</dbReference>
<dbReference type="InterPro" id="IPR019223">
    <property type="entry name" value="DUF2147"/>
</dbReference>
<evidence type="ECO:0000313" key="4">
    <source>
        <dbReference type="Proteomes" id="UP000177515"/>
    </source>
</evidence>
<dbReference type="Pfam" id="PF09917">
    <property type="entry name" value="DUF2147"/>
    <property type="match status" value="1"/>
</dbReference>